<keyword evidence="2" id="KW-1133">Transmembrane helix</keyword>
<reference evidence="3" key="1">
    <citation type="submission" date="2022-07" db="EMBL/GenBank/DDBJ databases">
        <title>Fungi with potential for degradation of polypropylene.</title>
        <authorList>
            <person name="Gostincar C."/>
        </authorList>
    </citation>
    <scope>NUCLEOTIDE SEQUENCE</scope>
    <source>
        <strain evidence="3">EXF-13308</strain>
    </source>
</reference>
<feature type="compositionally biased region" description="Polar residues" evidence="1">
    <location>
        <begin position="25"/>
        <end position="61"/>
    </location>
</feature>
<dbReference type="EMBL" id="JANBVO010000013">
    <property type="protein sequence ID" value="KAJ9148312.1"/>
    <property type="molecule type" value="Genomic_DNA"/>
</dbReference>
<proteinExistence type="predicted"/>
<feature type="transmembrane region" description="Helical" evidence="2">
    <location>
        <begin position="131"/>
        <end position="152"/>
    </location>
</feature>
<sequence>MATLVIDEKQGMPAAPLTVTTTALSKQSSSQSLDIPTLTPSAEKNGLSAETTRDSGVSTPCSAHHGNPFDTDIEAIISHPTSEQKSKDCARGRPESCQVWPGQEHWRQKAKAAKMKRTCGCLAHLSPRNRVIVKILIGLLVIGVAVGVGLGISKPLGTGVWHKNS</sequence>
<dbReference type="Proteomes" id="UP001174694">
    <property type="component" value="Unassembled WGS sequence"/>
</dbReference>
<gene>
    <name evidence="3" type="ORF">NKR23_g5097</name>
</gene>
<evidence type="ECO:0000313" key="4">
    <source>
        <dbReference type="Proteomes" id="UP001174694"/>
    </source>
</evidence>
<organism evidence="3 4">
    <name type="scientific">Pleurostoma richardsiae</name>
    <dbReference type="NCBI Taxonomy" id="41990"/>
    <lineage>
        <taxon>Eukaryota</taxon>
        <taxon>Fungi</taxon>
        <taxon>Dikarya</taxon>
        <taxon>Ascomycota</taxon>
        <taxon>Pezizomycotina</taxon>
        <taxon>Sordariomycetes</taxon>
        <taxon>Sordariomycetidae</taxon>
        <taxon>Calosphaeriales</taxon>
        <taxon>Pleurostomataceae</taxon>
        <taxon>Pleurostoma</taxon>
    </lineage>
</organism>
<keyword evidence="4" id="KW-1185">Reference proteome</keyword>
<keyword evidence="2" id="KW-0812">Transmembrane</keyword>
<protein>
    <submittedName>
        <fullName evidence="3">Uncharacterized protein</fullName>
    </submittedName>
</protein>
<evidence type="ECO:0000256" key="1">
    <source>
        <dbReference type="SAM" id="MobiDB-lite"/>
    </source>
</evidence>
<name>A0AA38RUP1_9PEZI</name>
<keyword evidence="2" id="KW-0472">Membrane</keyword>
<evidence type="ECO:0000313" key="3">
    <source>
        <dbReference type="EMBL" id="KAJ9148312.1"/>
    </source>
</evidence>
<evidence type="ECO:0000256" key="2">
    <source>
        <dbReference type="SAM" id="Phobius"/>
    </source>
</evidence>
<comment type="caution">
    <text evidence="3">The sequence shown here is derived from an EMBL/GenBank/DDBJ whole genome shotgun (WGS) entry which is preliminary data.</text>
</comment>
<feature type="region of interest" description="Disordered" evidence="1">
    <location>
        <begin position="24"/>
        <end position="70"/>
    </location>
</feature>
<dbReference type="AlphaFoldDB" id="A0AA38RUP1"/>
<accession>A0AA38RUP1</accession>